<evidence type="ECO:0008006" key="4">
    <source>
        <dbReference type="Google" id="ProtNLM"/>
    </source>
</evidence>
<proteinExistence type="predicted"/>
<feature type="transmembrane region" description="Helical" evidence="1">
    <location>
        <begin position="471"/>
        <end position="487"/>
    </location>
</feature>
<feature type="transmembrane region" description="Helical" evidence="1">
    <location>
        <begin position="12"/>
        <end position="31"/>
    </location>
</feature>
<sequence length="595" mass="68224">MREKWLSVNWRELIIKTLMMLSYVSWIYLAIPASENGKIVGCGLLIIIFFFVIKMSMSEYLDGIVNKGKKTVFFISIIIALYYIGTYYYQSGEGVSVRRMSGMAVLEFPAIYLSVLYFTGNGKKMKKDEKIRRIFEKGQQVLPKCLGITAVLLLVIYSASYSIWFDETFTIGLIQHSYKELIYLTGRDVHPPLYYILLKGFTESIQFVLPQVPTIYLARLFSGIPYAFLLIFLLSMRKTIEDRLISDIMLLALCMPNFMDYGIEVRMYSLALVLIFFAYMTGYRIYYGYVQGWKQWIILAIVSLLSIYTHYYCGICVIAIYAFLFFKKLKTGELIRCLISGSILVIGYLPWLSILFTTLTSVSERTWPEAVSFKTIFESVWFLVGYYGTIIIVFPTVLWGIAAFRKSKKDNAYVLMGVLLPFLLMGLGELVSALYTPVWQKRYMVIAAGCMWFAVAQYVKELKSQGYQIRIISFMAVVGLIDLFVFARHEQVDKTAAAAVVKEILIENPDTTILTYDTEIAYSVSTAMNRKCILGAQIGPYLETIYSKNLEVHSEVSEEMLQKMKPVLILMKDTEDIQEDSDIKVINGVAFKKLR</sequence>
<evidence type="ECO:0000256" key="1">
    <source>
        <dbReference type="SAM" id="Phobius"/>
    </source>
</evidence>
<feature type="transmembrane region" description="Helical" evidence="1">
    <location>
        <begin position="413"/>
        <end position="436"/>
    </location>
</feature>
<evidence type="ECO:0000313" key="3">
    <source>
        <dbReference type="Proteomes" id="UP001199355"/>
    </source>
</evidence>
<feature type="transmembrane region" description="Helical" evidence="1">
    <location>
        <begin position="141"/>
        <end position="164"/>
    </location>
</feature>
<dbReference type="EMBL" id="JAJEQF010000003">
    <property type="protein sequence ID" value="MCC2166636.1"/>
    <property type="molecule type" value="Genomic_DNA"/>
</dbReference>
<evidence type="ECO:0000313" key="2">
    <source>
        <dbReference type="EMBL" id="MCC2166636.1"/>
    </source>
</evidence>
<dbReference type="Proteomes" id="UP001199355">
    <property type="component" value="Unassembled WGS sequence"/>
</dbReference>
<protein>
    <recommendedName>
        <fullName evidence="4">Glycosyltransferase RgtA/B/C/D-like domain-containing protein</fullName>
    </recommendedName>
</protein>
<dbReference type="AlphaFoldDB" id="A0AAE3DMX6"/>
<feature type="transmembrane region" description="Helical" evidence="1">
    <location>
        <begin position="338"/>
        <end position="359"/>
    </location>
</feature>
<gene>
    <name evidence="2" type="ORF">LKD45_02785</name>
</gene>
<keyword evidence="1" id="KW-1133">Transmembrane helix</keyword>
<feature type="transmembrane region" description="Helical" evidence="1">
    <location>
        <begin position="265"/>
        <end position="285"/>
    </location>
</feature>
<keyword evidence="1" id="KW-0812">Transmembrane</keyword>
<organism evidence="2 3">
    <name type="scientific">Gallintestinimicrobium propionicum</name>
    <dbReference type="NCBI Taxonomy" id="2981770"/>
    <lineage>
        <taxon>Bacteria</taxon>
        <taxon>Bacillati</taxon>
        <taxon>Bacillota</taxon>
        <taxon>Clostridia</taxon>
        <taxon>Lachnospirales</taxon>
        <taxon>Lachnospiraceae</taxon>
        <taxon>Gallintestinimicrobium</taxon>
    </lineage>
</organism>
<feature type="transmembrane region" description="Helical" evidence="1">
    <location>
        <begin position="102"/>
        <end position="120"/>
    </location>
</feature>
<name>A0AAE3DMX6_9FIRM</name>
<feature type="transmembrane region" description="Helical" evidence="1">
    <location>
        <begin position="216"/>
        <end position="234"/>
    </location>
</feature>
<comment type="caution">
    <text evidence="2">The sequence shown here is derived from an EMBL/GenBank/DDBJ whole genome shotgun (WGS) entry which is preliminary data.</text>
</comment>
<feature type="transmembrane region" description="Helical" evidence="1">
    <location>
        <begin position="37"/>
        <end position="53"/>
    </location>
</feature>
<dbReference type="RefSeq" id="WP_308727710.1">
    <property type="nucleotide sequence ID" value="NZ_JAJEQF010000003.1"/>
</dbReference>
<feature type="transmembrane region" description="Helical" evidence="1">
    <location>
        <begin position="297"/>
        <end position="326"/>
    </location>
</feature>
<feature type="transmembrane region" description="Helical" evidence="1">
    <location>
        <begin position="73"/>
        <end position="90"/>
    </location>
</feature>
<keyword evidence="3" id="KW-1185">Reference proteome</keyword>
<keyword evidence="1" id="KW-0472">Membrane</keyword>
<feature type="transmembrane region" description="Helical" evidence="1">
    <location>
        <begin position="379"/>
        <end position="401"/>
    </location>
</feature>
<reference evidence="2 3" key="1">
    <citation type="submission" date="2021-10" db="EMBL/GenBank/DDBJ databases">
        <title>Anaerobic single-cell dispensing facilitates the cultivation of human gut bacteria.</title>
        <authorList>
            <person name="Afrizal A."/>
        </authorList>
    </citation>
    <scope>NUCLEOTIDE SEQUENCE [LARGE SCALE GENOMIC DNA]</scope>
    <source>
        <strain evidence="2 3">CLA-AA-H244</strain>
    </source>
</reference>
<accession>A0AAE3DMX6</accession>